<evidence type="ECO:0000313" key="1">
    <source>
        <dbReference type="EMBL" id="UVI29021.1"/>
    </source>
</evidence>
<dbReference type="EMBL" id="CP091430">
    <property type="protein sequence ID" value="UVI29021.1"/>
    <property type="molecule type" value="Genomic_DNA"/>
</dbReference>
<protein>
    <submittedName>
        <fullName evidence="1">DUF2203 domain-containing protein</fullName>
    </submittedName>
</protein>
<gene>
    <name evidence="1" type="ORF">L1F29_26825</name>
</gene>
<dbReference type="InterPro" id="IPR018699">
    <property type="entry name" value="DUF2203"/>
</dbReference>
<organism evidence="1 2">
    <name type="scientific">Paenibacillus spongiae</name>
    <dbReference type="NCBI Taxonomy" id="2909671"/>
    <lineage>
        <taxon>Bacteria</taxon>
        <taxon>Bacillati</taxon>
        <taxon>Bacillota</taxon>
        <taxon>Bacilli</taxon>
        <taxon>Bacillales</taxon>
        <taxon>Paenibacillaceae</taxon>
        <taxon>Paenibacillus</taxon>
    </lineage>
</organism>
<reference evidence="1" key="1">
    <citation type="submission" date="2022-01" db="EMBL/GenBank/DDBJ databases">
        <title>Paenibacillus spongiae sp. nov., isolated from marine sponge.</title>
        <authorList>
            <person name="Li Z."/>
            <person name="Zhang M."/>
        </authorList>
    </citation>
    <scope>NUCLEOTIDE SEQUENCE</scope>
    <source>
        <strain evidence="1">PHS-Z3</strain>
    </source>
</reference>
<sequence>MDKKTFTLDEANALLPQLKADLIRLRTLAKQFEERYLELEKGKASYSGKSFSHADEKDPFFEAEGQLDFMRVEADLLVANFERKGVLLKMVNPGLIDFPAVIDGEHVLICWKEGEERITHYHGWHDGFQGRKPLPDA</sequence>
<name>A0ABY5S537_9BACL</name>
<accession>A0ABY5S537</accession>
<dbReference type="Proteomes" id="UP001057877">
    <property type="component" value="Chromosome"/>
</dbReference>
<proteinExistence type="predicted"/>
<dbReference type="Pfam" id="PF09969">
    <property type="entry name" value="DUF2203"/>
    <property type="match status" value="1"/>
</dbReference>
<dbReference type="RefSeq" id="WP_258385110.1">
    <property type="nucleotide sequence ID" value="NZ_CP091430.1"/>
</dbReference>
<keyword evidence="2" id="KW-1185">Reference proteome</keyword>
<evidence type="ECO:0000313" key="2">
    <source>
        <dbReference type="Proteomes" id="UP001057877"/>
    </source>
</evidence>
<dbReference type="PIRSF" id="PIRSF016498">
    <property type="entry name" value="UCP016498"/>
    <property type="match status" value="1"/>
</dbReference>